<dbReference type="RefSeq" id="WP_307903429.1">
    <property type="nucleotide sequence ID" value="NZ_AP027059.1"/>
</dbReference>
<dbReference type="InterPro" id="IPR036263">
    <property type="entry name" value="Chorismate_II_sf"/>
</dbReference>
<evidence type="ECO:0000256" key="5">
    <source>
        <dbReference type="ARBA" id="ARBA00004817"/>
    </source>
</evidence>
<dbReference type="InterPro" id="IPR010957">
    <property type="entry name" value="G/b/e-P-prot_chorismate_mutase"/>
</dbReference>
<dbReference type="GO" id="GO:0009094">
    <property type="term" value="P:L-phenylalanine biosynthetic process"/>
    <property type="evidence" value="ECO:0007669"/>
    <property type="project" value="UniProtKB-KW"/>
</dbReference>
<dbReference type="Gene3D" id="3.30.70.260">
    <property type="match status" value="1"/>
</dbReference>
<keyword evidence="10" id="KW-0057">Aromatic amino acid biosynthesis</keyword>
<dbReference type="NCBIfam" id="TIGR01807">
    <property type="entry name" value="CM_P2"/>
    <property type="match status" value="1"/>
</dbReference>
<dbReference type="FunFam" id="3.40.190.10:FF:000029">
    <property type="entry name" value="Chorismate mutase/Prephenate dehydratase"/>
    <property type="match status" value="1"/>
</dbReference>
<evidence type="ECO:0000256" key="2">
    <source>
        <dbReference type="ARBA" id="ARBA00002364"/>
    </source>
</evidence>
<proteinExistence type="predicted"/>
<protein>
    <recommendedName>
        <fullName evidence="7">Bifunctional chorismate mutase/prephenate dehydratase</fullName>
        <ecNumber evidence="6">4.2.1.51</ecNumber>
    </recommendedName>
    <alternativeName>
        <fullName evidence="16">Chorismate mutase-prephenate dehydratase</fullName>
    </alternativeName>
    <alternativeName>
        <fullName evidence="15">p-protein</fullName>
    </alternativeName>
</protein>
<dbReference type="GO" id="GO:0005737">
    <property type="term" value="C:cytoplasm"/>
    <property type="evidence" value="ECO:0007669"/>
    <property type="project" value="UniProtKB-SubCell"/>
</dbReference>
<evidence type="ECO:0000259" key="19">
    <source>
        <dbReference type="PROSITE" id="PS51168"/>
    </source>
</evidence>
<dbReference type="InterPro" id="IPR036979">
    <property type="entry name" value="CM_dom_sf"/>
</dbReference>
<dbReference type="SUPFAM" id="SSF48600">
    <property type="entry name" value="Chorismate mutase II"/>
    <property type="match status" value="1"/>
</dbReference>
<evidence type="ECO:0000256" key="16">
    <source>
        <dbReference type="ARBA" id="ARBA00031520"/>
    </source>
</evidence>
<dbReference type="PROSITE" id="PS51168">
    <property type="entry name" value="CHORISMATE_MUT_2"/>
    <property type="match status" value="1"/>
</dbReference>
<evidence type="ECO:0000256" key="18">
    <source>
        <dbReference type="PIRSR" id="PIRSR001500-2"/>
    </source>
</evidence>
<name>A0AAU9E2D3_9FUSO</name>
<dbReference type="GO" id="GO:0004106">
    <property type="term" value="F:chorismate mutase activity"/>
    <property type="evidence" value="ECO:0007669"/>
    <property type="project" value="UniProtKB-EC"/>
</dbReference>
<dbReference type="InterPro" id="IPR001086">
    <property type="entry name" value="Preph_deHydtase"/>
</dbReference>
<dbReference type="SUPFAM" id="SSF53850">
    <property type="entry name" value="Periplasmic binding protein-like II"/>
    <property type="match status" value="1"/>
</dbReference>
<dbReference type="Pfam" id="PF01817">
    <property type="entry name" value="CM_2"/>
    <property type="match status" value="1"/>
</dbReference>
<dbReference type="InterPro" id="IPR045865">
    <property type="entry name" value="ACT-like_dom_sf"/>
</dbReference>
<comment type="catalytic activity">
    <reaction evidence="1">
        <text>chorismate = prephenate</text>
        <dbReference type="Rhea" id="RHEA:13897"/>
        <dbReference type="ChEBI" id="CHEBI:29748"/>
        <dbReference type="ChEBI" id="CHEBI:29934"/>
        <dbReference type="EC" id="5.4.99.5"/>
    </reaction>
</comment>
<dbReference type="InterPro" id="IPR002912">
    <property type="entry name" value="ACT_dom"/>
</dbReference>
<dbReference type="CDD" id="cd04905">
    <property type="entry name" value="ACT_CM-PDT"/>
    <property type="match status" value="1"/>
</dbReference>
<dbReference type="PANTHER" id="PTHR21022:SF19">
    <property type="entry name" value="PREPHENATE DEHYDRATASE-RELATED"/>
    <property type="match status" value="1"/>
</dbReference>
<dbReference type="NCBIfam" id="NF008865">
    <property type="entry name" value="PRK11898.1"/>
    <property type="match status" value="1"/>
</dbReference>
<evidence type="ECO:0000256" key="7">
    <source>
        <dbReference type="ARBA" id="ARBA00014401"/>
    </source>
</evidence>
<gene>
    <name evidence="22" type="primary">pheA</name>
    <name evidence="22" type="ORF">HLVA_11340</name>
</gene>
<dbReference type="PROSITE" id="PS51671">
    <property type="entry name" value="ACT"/>
    <property type="match status" value="1"/>
</dbReference>
<feature type="domain" description="Prephenate dehydratase" evidence="20">
    <location>
        <begin position="87"/>
        <end position="262"/>
    </location>
</feature>
<evidence type="ECO:0000256" key="8">
    <source>
        <dbReference type="ARBA" id="ARBA00022490"/>
    </source>
</evidence>
<evidence type="ECO:0000256" key="12">
    <source>
        <dbReference type="ARBA" id="ARBA00023235"/>
    </source>
</evidence>
<dbReference type="Gene3D" id="1.20.59.10">
    <property type="entry name" value="Chorismate mutase"/>
    <property type="match status" value="1"/>
</dbReference>
<dbReference type="AlphaFoldDB" id="A0AAU9E2D3"/>
<evidence type="ECO:0000313" key="23">
    <source>
        <dbReference type="Proteomes" id="UP001321582"/>
    </source>
</evidence>
<dbReference type="GO" id="GO:0004664">
    <property type="term" value="F:prephenate dehydratase activity"/>
    <property type="evidence" value="ECO:0007669"/>
    <property type="project" value="UniProtKB-EC"/>
</dbReference>
<evidence type="ECO:0000256" key="10">
    <source>
        <dbReference type="ARBA" id="ARBA00023141"/>
    </source>
</evidence>
<comment type="pathway">
    <text evidence="5">Metabolic intermediate biosynthesis; prephenate biosynthesis; prephenate from chorismate: step 1/1.</text>
</comment>
<comment type="subcellular location">
    <subcellularLocation>
        <location evidence="3">Cytoplasm</location>
    </subcellularLocation>
</comment>
<dbReference type="PROSITE" id="PS51171">
    <property type="entry name" value="PREPHENATE_DEHYDR_3"/>
    <property type="match status" value="1"/>
</dbReference>
<accession>A0AAU9E2D3</accession>
<dbReference type="EC" id="4.2.1.51" evidence="6"/>
<dbReference type="InterPro" id="IPR008242">
    <property type="entry name" value="Chor_mutase/pphenate_deHydtase"/>
</dbReference>
<dbReference type="PANTHER" id="PTHR21022">
    <property type="entry name" value="PREPHENATE DEHYDRATASE P PROTEIN"/>
    <property type="match status" value="1"/>
</dbReference>
<dbReference type="FunFam" id="3.30.70.260:FF:000012">
    <property type="entry name" value="Prephenate dehydratase"/>
    <property type="match status" value="1"/>
</dbReference>
<dbReference type="FunFam" id="3.40.190.10:FF:000034">
    <property type="entry name" value="Chorismate mutase/prephenate dehydratase"/>
    <property type="match status" value="1"/>
</dbReference>
<feature type="domain" description="ACT" evidence="21">
    <location>
        <begin position="274"/>
        <end position="351"/>
    </location>
</feature>
<evidence type="ECO:0000256" key="13">
    <source>
        <dbReference type="ARBA" id="ARBA00023239"/>
    </source>
</evidence>
<dbReference type="KEGG" id="haby:HLVA_11340"/>
<keyword evidence="13" id="KW-0456">Lyase</keyword>
<dbReference type="Pfam" id="PF00800">
    <property type="entry name" value="PDT"/>
    <property type="match status" value="1"/>
</dbReference>
<keyword evidence="9" id="KW-0028">Amino-acid biosynthesis</keyword>
<evidence type="ECO:0000256" key="14">
    <source>
        <dbReference type="ARBA" id="ARBA00023268"/>
    </source>
</evidence>
<dbReference type="PIRSF" id="PIRSF001500">
    <property type="entry name" value="Chor_mut_pdt_Ppr"/>
    <property type="match status" value="1"/>
</dbReference>
<dbReference type="GO" id="GO:0046417">
    <property type="term" value="P:chorismate metabolic process"/>
    <property type="evidence" value="ECO:0007669"/>
    <property type="project" value="InterPro"/>
</dbReference>
<dbReference type="CDD" id="cd13630">
    <property type="entry name" value="PBP2_PDT_1"/>
    <property type="match status" value="1"/>
</dbReference>
<comment type="pathway">
    <text evidence="4">Amino-acid biosynthesis; L-phenylalanine biosynthesis; phenylpyruvate from prephenate: step 1/1.</text>
</comment>
<keyword evidence="12" id="KW-0413">Isomerase</keyword>
<evidence type="ECO:0000313" key="22">
    <source>
        <dbReference type="EMBL" id="BDU50565.1"/>
    </source>
</evidence>
<comment type="function">
    <text evidence="2">Catalyzes the Claisen rearrangement of chorismate to prephenate and the decarboxylation/dehydration of prephenate to phenylpyruvate.</text>
</comment>
<feature type="domain" description="Chorismate mutase" evidence="19">
    <location>
        <begin position="1"/>
        <end position="87"/>
    </location>
</feature>
<evidence type="ECO:0000256" key="3">
    <source>
        <dbReference type="ARBA" id="ARBA00004496"/>
    </source>
</evidence>
<keyword evidence="14" id="KW-0511">Multifunctional enzyme</keyword>
<dbReference type="InterPro" id="IPR002701">
    <property type="entry name" value="CM_II_prokaryot"/>
</dbReference>
<feature type="site" description="Essential for prephenate dehydratase activity" evidence="18">
    <location>
        <position position="255"/>
    </location>
</feature>
<evidence type="ECO:0000256" key="17">
    <source>
        <dbReference type="ARBA" id="ARBA00047848"/>
    </source>
</evidence>
<keyword evidence="23" id="KW-1185">Reference proteome</keyword>
<keyword evidence="8" id="KW-0963">Cytoplasm</keyword>
<dbReference type="EMBL" id="AP027059">
    <property type="protein sequence ID" value="BDU50565.1"/>
    <property type="molecule type" value="Genomic_DNA"/>
</dbReference>
<dbReference type="Proteomes" id="UP001321582">
    <property type="component" value="Chromosome"/>
</dbReference>
<evidence type="ECO:0000256" key="6">
    <source>
        <dbReference type="ARBA" id="ARBA00013147"/>
    </source>
</evidence>
<evidence type="ECO:0000256" key="9">
    <source>
        <dbReference type="ARBA" id="ARBA00022605"/>
    </source>
</evidence>
<organism evidence="22 23">
    <name type="scientific">Haliovirga abyssi</name>
    <dbReference type="NCBI Taxonomy" id="2996794"/>
    <lineage>
        <taxon>Bacteria</taxon>
        <taxon>Fusobacteriati</taxon>
        <taxon>Fusobacteriota</taxon>
        <taxon>Fusobacteriia</taxon>
        <taxon>Fusobacteriales</taxon>
        <taxon>Haliovirgaceae</taxon>
        <taxon>Haliovirga</taxon>
    </lineage>
</organism>
<evidence type="ECO:0000256" key="1">
    <source>
        <dbReference type="ARBA" id="ARBA00000824"/>
    </source>
</evidence>
<evidence type="ECO:0000256" key="4">
    <source>
        <dbReference type="ARBA" id="ARBA00004741"/>
    </source>
</evidence>
<comment type="catalytic activity">
    <reaction evidence="17">
        <text>prephenate + H(+) = 3-phenylpyruvate + CO2 + H2O</text>
        <dbReference type="Rhea" id="RHEA:21648"/>
        <dbReference type="ChEBI" id="CHEBI:15377"/>
        <dbReference type="ChEBI" id="CHEBI:15378"/>
        <dbReference type="ChEBI" id="CHEBI:16526"/>
        <dbReference type="ChEBI" id="CHEBI:18005"/>
        <dbReference type="ChEBI" id="CHEBI:29934"/>
        <dbReference type="EC" id="4.2.1.51"/>
    </reaction>
</comment>
<reference evidence="22 23" key="1">
    <citation type="submission" date="2022-11" db="EMBL/GenBank/DDBJ databases">
        <title>Haliovirga abyssi gen. nov., sp. nov., a mesophilic fermentative bacterium isolated from the Iheya North hydrothermal field and the proposal of Haliovirgaceae fam. nov.</title>
        <authorList>
            <person name="Miyazaki U."/>
            <person name="Tame A."/>
            <person name="Miyazaki J."/>
            <person name="Takai K."/>
            <person name="Sawayama S."/>
            <person name="Kitajima M."/>
            <person name="Okamoto A."/>
            <person name="Nakagawa S."/>
        </authorList>
    </citation>
    <scope>NUCLEOTIDE SEQUENCE [LARGE SCALE GENOMIC DNA]</scope>
    <source>
        <strain evidence="22 23">IC12</strain>
    </source>
</reference>
<keyword evidence="11" id="KW-0584">Phenylalanine biosynthesis</keyword>
<dbReference type="Gene3D" id="3.40.190.10">
    <property type="entry name" value="Periplasmic binding protein-like II"/>
    <property type="match status" value="2"/>
</dbReference>
<evidence type="ECO:0000256" key="15">
    <source>
        <dbReference type="ARBA" id="ARBA00031175"/>
    </source>
</evidence>
<dbReference type="SUPFAM" id="SSF55021">
    <property type="entry name" value="ACT-like"/>
    <property type="match status" value="1"/>
</dbReference>
<sequence>MLLNELRKKITAIDTQLLDLISKRAELVKNVGEVKISSDTHTYIPEREKQIFENLKKQNHSSLSNESIVSIFTEIISACRSLETPLTVSYLGPEASFTHSAAIKKFGSSVNFVSQNSIDAIFYNVERNFSDYGVVPIENTTEGTVSYTLDKFANSKLKIVSEIELKISHSLLSKEDDINSIKKIYSHPQSFAQCKNWIINNLKNVELIEVSSNSYAAKLSSNEPNSAAISPKIAASRYNLNVLAESIEDSEHNSTRFFIIGKNINAPSGHDKTSLMFSPKEKIGALYEILRIFYNYNINLTMIESRPNKKISWQYIFFIDIEGHYENDIIKKALEEIKNSSTDFKILGSYPQK</sequence>
<evidence type="ECO:0000256" key="11">
    <source>
        <dbReference type="ARBA" id="ARBA00023222"/>
    </source>
</evidence>
<evidence type="ECO:0000259" key="21">
    <source>
        <dbReference type="PROSITE" id="PS51671"/>
    </source>
</evidence>
<dbReference type="Pfam" id="PF01842">
    <property type="entry name" value="ACT"/>
    <property type="match status" value="1"/>
</dbReference>
<dbReference type="SMART" id="SM00830">
    <property type="entry name" value="CM_2"/>
    <property type="match status" value="1"/>
</dbReference>
<evidence type="ECO:0000259" key="20">
    <source>
        <dbReference type="PROSITE" id="PS51171"/>
    </source>
</evidence>